<dbReference type="OrthoDB" id="9965272at2"/>
<dbReference type="RefSeq" id="WP_089311809.1">
    <property type="nucleotide sequence ID" value="NZ_FZNP01000004.1"/>
</dbReference>
<gene>
    <name evidence="1" type="ORF">SAMN06265355_104158</name>
</gene>
<name>A0A238XAZ5_9ACTN</name>
<accession>A0A238XAZ5</accession>
<reference evidence="2" key="1">
    <citation type="submission" date="2017-06" db="EMBL/GenBank/DDBJ databases">
        <authorList>
            <person name="Varghese N."/>
            <person name="Submissions S."/>
        </authorList>
    </citation>
    <scope>NUCLEOTIDE SEQUENCE [LARGE SCALE GENOMIC DNA]</scope>
    <source>
        <strain evidence="2">DSM 44485</strain>
    </source>
</reference>
<organism evidence="1 2">
    <name type="scientific">Actinomadura mexicana</name>
    <dbReference type="NCBI Taxonomy" id="134959"/>
    <lineage>
        <taxon>Bacteria</taxon>
        <taxon>Bacillati</taxon>
        <taxon>Actinomycetota</taxon>
        <taxon>Actinomycetes</taxon>
        <taxon>Streptosporangiales</taxon>
        <taxon>Thermomonosporaceae</taxon>
        <taxon>Actinomadura</taxon>
    </lineage>
</organism>
<keyword evidence="2" id="KW-1185">Reference proteome</keyword>
<dbReference type="AlphaFoldDB" id="A0A238XAZ5"/>
<evidence type="ECO:0000313" key="2">
    <source>
        <dbReference type="Proteomes" id="UP000198420"/>
    </source>
</evidence>
<dbReference type="Proteomes" id="UP000198420">
    <property type="component" value="Unassembled WGS sequence"/>
</dbReference>
<protein>
    <submittedName>
        <fullName evidence="1">Uncharacterized protein</fullName>
    </submittedName>
</protein>
<evidence type="ECO:0000313" key="1">
    <source>
        <dbReference type="EMBL" id="SNR56117.1"/>
    </source>
</evidence>
<sequence length="73" mass="8067">MEVGGPEPPAEHRRPDRPAAAQTLLKIVSDDPPLRVLFGQGFYPTIQRTYADRIKMREDGQNLSAAAYGNSID</sequence>
<proteinExistence type="predicted"/>
<dbReference type="EMBL" id="FZNP01000004">
    <property type="protein sequence ID" value="SNR56117.1"/>
    <property type="molecule type" value="Genomic_DNA"/>
</dbReference>